<comment type="caution">
    <text evidence="2">The sequence shown here is derived from an EMBL/GenBank/DDBJ whole genome shotgun (WGS) entry which is preliminary data.</text>
</comment>
<dbReference type="Proteomes" id="UP000289821">
    <property type="component" value="Unassembled WGS sequence"/>
</dbReference>
<proteinExistence type="predicted"/>
<organism evidence="2 3">
    <name type="scientific">Leeuwenhoekiella aestuarii</name>
    <dbReference type="NCBI Taxonomy" id="2249426"/>
    <lineage>
        <taxon>Bacteria</taxon>
        <taxon>Pseudomonadati</taxon>
        <taxon>Bacteroidota</taxon>
        <taxon>Flavobacteriia</taxon>
        <taxon>Flavobacteriales</taxon>
        <taxon>Flavobacteriaceae</taxon>
        <taxon>Leeuwenhoekiella</taxon>
    </lineage>
</organism>
<sequence>MINYFFYFFLIFVLSISLEGLSSIFRAAIASHVIFSHTILSIFYNTITAKTPIYFMGEEESFEISQRIFIEDFKFRVFINSVKLSLF</sequence>
<feature type="transmembrane region" description="Helical" evidence="1">
    <location>
        <begin position="6"/>
        <end position="29"/>
    </location>
</feature>
<reference evidence="2 3" key="1">
    <citation type="submission" date="2018-07" db="EMBL/GenBank/DDBJ databases">
        <title>Leeuwenhoekiella genomics.</title>
        <authorList>
            <person name="Tahon G."/>
            <person name="Willems A."/>
        </authorList>
    </citation>
    <scope>NUCLEOTIDE SEQUENCE [LARGE SCALE GENOMIC DNA]</scope>
    <source>
        <strain evidence="2 3">R-50232</strain>
    </source>
</reference>
<evidence type="ECO:0000256" key="1">
    <source>
        <dbReference type="SAM" id="Phobius"/>
    </source>
</evidence>
<keyword evidence="1" id="KW-0472">Membrane</keyword>
<evidence type="ECO:0000313" key="3">
    <source>
        <dbReference type="Proteomes" id="UP000289821"/>
    </source>
</evidence>
<keyword evidence="3" id="KW-1185">Reference proteome</keyword>
<dbReference type="EMBL" id="QOVI01000007">
    <property type="protein sequence ID" value="RXG12237.1"/>
    <property type="molecule type" value="Genomic_DNA"/>
</dbReference>
<dbReference type="AlphaFoldDB" id="A0A4Q0NPG4"/>
<keyword evidence="1" id="KW-0812">Transmembrane</keyword>
<protein>
    <submittedName>
        <fullName evidence="2">Uncharacterized protein</fullName>
    </submittedName>
</protein>
<name>A0A4Q0NPG4_9FLAO</name>
<gene>
    <name evidence="2" type="ORF">DSM04_1072</name>
</gene>
<evidence type="ECO:0000313" key="2">
    <source>
        <dbReference type="EMBL" id="RXG12237.1"/>
    </source>
</evidence>
<keyword evidence="1" id="KW-1133">Transmembrane helix</keyword>
<accession>A0A4Q0NPG4</accession>